<protein>
    <submittedName>
        <fullName evidence="2">Nuclear transport factor 2 family protein</fullName>
    </submittedName>
</protein>
<accession>A0A4R8WMB5</accession>
<evidence type="ECO:0000313" key="3">
    <source>
        <dbReference type="Proteomes" id="UP000298412"/>
    </source>
</evidence>
<evidence type="ECO:0000259" key="1">
    <source>
        <dbReference type="Pfam" id="PF12680"/>
    </source>
</evidence>
<proteinExistence type="predicted"/>
<feature type="domain" description="SnoaL-like" evidence="1">
    <location>
        <begin position="13"/>
        <end position="112"/>
    </location>
</feature>
<dbReference type="Proteomes" id="UP000298412">
    <property type="component" value="Unassembled WGS sequence"/>
</dbReference>
<dbReference type="SUPFAM" id="SSF54427">
    <property type="entry name" value="NTF2-like"/>
    <property type="match status" value="1"/>
</dbReference>
<keyword evidence="3" id="KW-1185">Reference proteome</keyword>
<name>A0A4R8WMB5_9MICO</name>
<dbReference type="OrthoDB" id="3542814at2"/>
<evidence type="ECO:0000313" key="2">
    <source>
        <dbReference type="EMBL" id="TFC12434.1"/>
    </source>
</evidence>
<gene>
    <name evidence="2" type="ORF">E3O19_13190</name>
</gene>
<dbReference type="InterPro" id="IPR037401">
    <property type="entry name" value="SnoaL-like"/>
</dbReference>
<sequence>MAMDGSTDPLAMVQRLLDATNAHDIDSLVSCFSDDYVNETPVHPARGFHGTEQVRRNWTQLFDGIPNLRASLLARATNGDTAWTEWEISGVRRDGAVHIMRGVIVFGVTHGKAQWAKFYLEQVDQSGGDVNDAVARASGPRPPSSAAR</sequence>
<reference evidence="2 3" key="1">
    <citation type="submission" date="2019-03" db="EMBL/GenBank/DDBJ databases">
        <title>Genomics of glacier-inhabiting Cryobacterium strains.</title>
        <authorList>
            <person name="Liu Q."/>
            <person name="Xin Y.-H."/>
        </authorList>
    </citation>
    <scope>NUCLEOTIDE SEQUENCE [LARGE SCALE GENOMIC DNA]</scope>
    <source>
        <strain evidence="2 3">MDT1-3</strain>
    </source>
</reference>
<dbReference type="RefSeq" id="WP_134568311.1">
    <property type="nucleotide sequence ID" value="NZ_SOFP01000062.1"/>
</dbReference>
<organism evidence="2 3">
    <name type="scientific">Cryobacterium algoritolerans</name>
    <dbReference type="NCBI Taxonomy" id="1259184"/>
    <lineage>
        <taxon>Bacteria</taxon>
        <taxon>Bacillati</taxon>
        <taxon>Actinomycetota</taxon>
        <taxon>Actinomycetes</taxon>
        <taxon>Micrococcales</taxon>
        <taxon>Microbacteriaceae</taxon>
        <taxon>Cryobacterium</taxon>
    </lineage>
</organism>
<dbReference type="AlphaFoldDB" id="A0A4R8WMB5"/>
<dbReference type="Gene3D" id="3.10.450.50">
    <property type="match status" value="1"/>
</dbReference>
<dbReference type="InterPro" id="IPR032710">
    <property type="entry name" value="NTF2-like_dom_sf"/>
</dbReference>
<dbReference type="Pfam" id="PF12680">
    <property type="entry name" value="SnoaL_2"/>
    <property type="match status" value="1"/>
</dbReference>
<dbReference type="EMBL" id="SOFP01000062">
    <property type="protein sequence ID" value="TFC12434.1"/>
    <property type="molecule type" value="Genomic_DNA"/>
</dbReference>
<comment type="caution">
    <text evidence="2">The sequence shown here is derived from an EMBL/GenBank/DDBJ whole genome shotgun (WGS) entry which is preliminary data.</text>
</comment>